<feature type="disulfide bond" description="Redox-active" evidence="10">
    <location>
        <begin position="366"/>
        <end position="369"/>
    </location>
</feature>
<dbReference type="InterPro" id="IPR005792">
    <property type="entry name" value="Prot_disulphide_isomerase"/>
</dbReference>
<sequence length="469" mass="50874">FDAFLEKTDVGLVEFYAPWCGHCKALAPAYADAAEQLAKHEPPIPLAKVDCTDAADGVDNQALCGDHGIQGYPTLKVVKDGELHEYDGPREAAGIVDKMLQKAMPDVTPVADRAALDALTAKWPVVVAYFGNDTDHASFGHLQAVAKAERDAYVFAHIAHADAVGEDAVTAHPQVVVYKQFDEKKAVHADEPITEDSIRAFAQQHALPLLGEIGPETFRAYVKANRPLGFIFYDSPETREAAAAQFEPAAREFRDKVTFVFIDGVKFAGHANAVGLPAAHPFPAFAIHEIQSNQRFPYDVAQDVTPEAITKFVGAYVAGDLNPFVKSAPVPEKNDDPVLVVVGSQFKKLVEDPTTDVFLLTYAPWCGHCKKMEPIFEALAEHLLPAKGVRLAKFDGTENDAPFTVQGFPTVKLFKADADNTVVDYEGDRSFDDMLAFLTKNAVNGEAVAAVGPKEEAAGAEDDEEHDEL</sequence>
<dbReference type="EC" id="5.3.4.1" evidence="4"/>
<proteinExistence type="inferred from homology"/>
<evidence type="ECO:0000259" key="12">
    <source>
        <dbReference type="PROSITE" id="PS51352"/>
    </source>
</evidence>
<dbReference type="CDD" id="cd02982">
    <property type="entry name" value="PDI_b'_family"/>
    <property type="match status" value="1"/>
</dbReference>
<evidence type="ECO:0000256" key="9">
    <source>
        <dbReference type="ARBA" id="ARBA00023284"/>
    </source>
</evidence>
<gene>
    <name evidence="13" type="ORF">CXG81DRAFT_6078</name>
</gene>
<dbReference type="PROSITE" id="PS00194">
    <property type="entry name" value="THIOREDOXIN_1"/>
    <property type="match status" value="1"/>
</dbReference>
<feature type="domain" description="Thioredoxin" evidence="12">
    <location>
        <begin position="316"/>
        <end position="443"/>
    </location>
</feature>
<evidence type="ECO:0000256" key="6">
    <source>
        <dbReference type="ARBA" id="ARBA00022737"/>
    </source>
</evidence>
<evidence type="ECO:0000256" key="5">
    <source>
        <dbReference type="ARBA" id="ARBA00022729"/>
    </source>
</evidence>
<dbReference type="Pfam" id="PF00085">
    <property type="entry name" value="Thioredoxin"/>
    <property type="match status" value="2"/>
</dbReference>
<feature type="non-terminal residue" evidence="13">
    <location>
        <position position="469"/>
    </location>
</feature>
<dbReference type="GO" id="GO:0034976">
    <property type="term" value="P:response to endoplasmic reticulum stress"/>
    <property type="evidence" value="ECO:0007669"/>
    <property type="project" value="TreeGrafter"/>
</dbReference>
<dbReference type="Gene3D" id="3.40.30.10">
    <property type="entry name" value="Glutaredoxin"/>
    <property type="match status" value="4"/>
</dbReference>
<evidence type="ECO:0000256" key="2">
    <source>
        <dbReference type="ARBA" id="ARBA00004319"/>
    </source>
</evidence>
<dbReference type="InterPro" id="IPR013766">
    <property type="entry name" value="Thioredoxin_domain"/>
</dbReference>
<evidence type="ECO:0000256" key="7">
    <source>
        <dbReference type="ARBA" id="ARBA00022824"/>
    </source>
</evidence>
<dbReference type="SUPFAM" id="SSF52833">
    <property type="entry name" value="Thioredoxin-like"/>
    <property type="match status" value="4"/>
</dbReference>
<dbReference type="InterPro" id="IPR036249">
    <property type="entry name" value="Thioredoxin-like_sf"/>
</dbReference>
<reference evidence="14" key="1">
    <citation type="journal article" date="2018" name="Nat. Microbiol.">
        <title>Leveraging single-cell genomics to expand the fungal tree of life.</title>
        <authorList>
            <person name="Ahrendt S.R."/>
            <person name="Quandt C.A."/>
            <person name="Ciobanu D."/>
            <person name="Clum A."/>
            <person name="Salamov A."/>
            <person name="Andreopoulos B."/>
            <person name="Cheng J.F."/>
            <person name="Woyke T."/>
            <person name="Pelin A."/>
            <person name="Henrissat B."/>
            <person name="Reynolds N.K."/>
            <person name="Benny G.L."/>
            <person name="Smith M.E."/>
            <person name="James T.Y."/>
            <person name="Grigoriev I.V."/>
        </authorList>
    </citation>
    <scope>NUCLEOTIDE SEQUENCE [LARGE SCALE GENOMIC DNA]</scope>
    <source>
        <strain evidence="14">ATCC 52028</strain>
    </source>
</reference>
<dbReference type="InterPro" id="IPR017937">
    <property type="entry name" value="Thioredoxin_CS"/>
</dbReference>
<dbReference type="CDD" id="cd02995">
    <property type="entry name" value="PDI_a_PDI_a'_C"/>
    <property type="match status" value="1"/>
</dbReference>
<keyword evidence="5" id="KW-0732">Signal</keyword>
<name>A0A4P9XAI5_9FUNG</name>
<keyword evidence="9 10" id="KW-0676">Redox-active center</keyword>
<dbReference type="Pfam" id="PF13848">
    <property type="entry name" value="Thioredoxin_6"/>
    <property type="match status" value="1"/>
</dbReference>
<dbReference type="EMBL" id="ML014145">
    <property type="protein sequence ID" value="RKP02368.1"/>
    <property type="molecule type" value="Genomic_DNA"/>
</dbReference>
<dbReference type="STRING" id="1555241.A0A4P9XAI5"/>
<feature type="disulfide bond" description="Redox-active" evidence="10">
    <location>
        <begin position="20"/>
        <end position="23"/>
    </location>
</feature>
<evidence type="ECO:0000256" key="3">
    <source>
        <dbReference type="ARBA" id="ARBA00006347"/>
    </source>
</evidence>
<organism evidence="13 14">
    <name type="scientific">Caulochytrium protostelioides</name>
    <dbReference type="NCBI Taxonomy" id="1555241"/>
    <lineage>
        <taxon>Eukaryota</taxon>
        <taxon>Fungi</taxon>
        <taxon>Fungi incertae sedis</taxon>
        <taxon>Chytridiomycota</taxon>
        <taxon>Chytridiomycota incertae sedis</taxon>
        <taxon>Chytridiomycetes</taxon>
        <taxon>Caulochytriales</taxon>
        <taxon>Caulochytriaceae</taxon>
        <taxon>Caulochytrium</taxon>
    </lineage>
</organism>
<keyword evidence="7" id="KW-0256">Endoplasmic reticulum</keyword>
<keyword evidence="8" id="KW-0413">Isomerase</keyword>
<comment type="subcellular location">
    <subcellularLocation>
        <location evidence="2">Endoplasmic reticulum lumen</location>
    </subcellularLocation>
</comment>
<dbReference type="PANTHER" id="PTHR18929">
    <property type="entry name" value="PROTEIN DISULFIDE ISOMERASE"/>
    <property type="match status" value="1"/>
</dbReference>
<accession>A0A4P9XAI5</accession>
<dbReference type="CDD" id="cd02981">
    <property type="entry name" value="PDI_b_family"/>
    <property type="match status" value="1"/>
</dbReference>
<evidence type="ECO:0000256" key="4">
    <source>
        <dbReference type="ARBA" id="ARBA00012723"/>
    </source>
</evidence>
<protein>
    <recommendedName>
        <fullName evidence="4">protein disulfide-isomerase</fullName>
        <ecNumber evidence="4">5.3.4.1</ecNumber>
    </recommendedName>
</protein>
<comment type="catalytic activity">
    <reaction evidence="1">
        <text>Catalyzes the rearrangement of -S-S- bonds in proteins.</text>
        <dbReference type="EC" id="5.3.4.1"/>
    </reaction>
</comment>
<evidence type="ECO:0000256" key="11">
    <source>
        <dbReference type="SAM" id="MobiDB-lite"/>
    </source>
</evidence>
<feature type="domain" description="Thioredoxin" evidence="12">
    <location>
        <begin position="1"/>
        <end position="105"/>
    </location>
</feature>
<keyword evidence="10" id="KW-1015">Disulfide bond</keyword>
<feature type="compositionally biased region" description="Acidic residues" evidence="11">
    <location>
        <begin position="458"/>
        <end position="469"/>
    </location>
</feature>
<dbReference type="PANTHER" id="PTHR18929:SF132">
    <property type="entry name" value="PROTEIN DISULFIDE-ISOMERASE A3"/>
    <property type="match status" value="1"/>
</dbReference>
<dbReference type="GO" id="GO:0006457">
    <property type="term" value="P:protein folding"/>
    <property type="evidence" value="ECO:0007669"/>
    <property type="project" value="TreeGrafter"/>
</dbReference>
<dbReference type="Proteomes" id="UP000274922">
    <property type="component" value="Unassembled WGS sequence"/>
</dbReference>
<dbReference type="GO" id="GO:0003756">
    <property type="term" value="F:protein disulfide isomerase activity"/>
    <property type="evidence" value="ECO:0007669"/>
    <property type="project" value="UniProtKB-EC"/>
</dbReference>
<evidence type="ECO:0000313" key="13">
    <source>
        <dbReference type="EMBL" id="RKP02368.1"/>
    </source>
</evidence>
<keyword evidence="6" id="KW-0677">Repeat</keyword>
<keyword evidence="14" id="KW-1185">Reference proteome</keyword>
<dbReference type="NCBIfam" id="TIGR01130">
    <property type="entry name" value="ER_PDI_fam"/>
    <property type="match status" value="1"/>
</dbReference>
<evidence type="ECO:0000256" key="10">
    <source>
        <dbReference type="PIRSR" id="PIRSR605792-51"/>
    </source>
</evidence>
<dbReference type="OrthoDB" id="427280at2759"/>
<evidence type="ECO:0000256" key="1">
    <source>
        <dbReference type="ARBA" id="ARBA00001182"/>
    </source>
</evidence>
<dbReference type="PRINTS" id="PR00421">
    <property type="entry name" value="THIOREDOXIN"/>
</dbReference>
<dbReference type="PROSITE" id="PS51352">
    <property type="entry name" value="THIOREDOXIN_2"/>
    <property type="match status" value="2"/>
</dbReference>
<evidence type="ECO:0000313" key="14">
    <source>
        <dbReference type="Proteomes" id="UP000274922"/>
    </source>
</evidence>
<dbReference type="GO" id="GO:0005788">
    <property type="term" value="C:endoplasmic reticulum lumen"/>
    <property type="evidence" value="ECO:0007669"/>
    <property type="project" value="UniProtKB-SubCell"/>
</dbReference>
<dbReference type="AlphaFoldDB" id="A0A4P9XAI5"/>
<dbReference type="CDD" id="cd02961">
    <property type="entry name" value="PDI_a_family"/>
    <property type="match status" value="1"/>
</dbReference>
<comment type="similarity">
    <text evidence="3">Belongs to the protein disulfide isomerase family.</text>
</comment>
<evidence type="ECO:0000256" key="8">
    <source>
        <dbReference type="ARBA" id="ARBA00023235"/>
    </source>
</evidence>
<feature type="region of interest" description="Disordered" evidence="11">
    <location>
        <begin position="449"/>
        <end position="469"/>
    </location>
</feature>
<feature type="non-terminal residue" evidence="13">
    <location>
        <position position="1"/>
    </location>
</feature>